<dbReference type="PROSITE" id="PS00211">
    <property type="entry name" value="ABC_TRANSPORTER_1"/>
    <property type="match status" value="2"/>
</dbReference>
<dbReference type="EMBL" id="QGMG01000023">
    <property type="protein sequence ID" value="TVY58855.1"/>
    <property type="molecule type" value="Genomic_DNA"/>
</dbReference>
<dbReference type="PROSITE" id="PS50893">
    <property type="entry name" value="ABC_TRANSPORTER_2"/>
    <property type="match status" value="2"/>
</dbReference>
<dbReference type="Gene3D" id="3.40.50.300">
    <property type="entry name" value="P-loop containing nucleotide triphosphate hydrolases"/>
    <property type="match status" value="2"/>
</dbReference>
<evidence type="ECO:0000256" key="5">
    <source>
        <dbReference type="ARBA" id="ARBA00022737"/>
    </source>
</evidence>
<feature type="transmembrane region" description="Helical" evidence="11">
    <location>
        <begin position="35"/>
        <end position="59"/>
    </location>
</feature>
<comment type="similarity">
    <text evidence="2">Belongs to the ABC transporter superfamily. ABCB family. Multidrug resistance exporter (TC 3.A.1.201) subfamily.</text>
</comment>
<evidence type="ECO:0000313" key="14">
    <source>
        <dbReference type="EMBL" id="TVY58855.1"/>
    </source>
</evidence>
<evidence type="ECO:0000313" key="15">
    <source>
        <dbReference type="Proteomes" id="UP000481288"/>
    </source>
</evidence>
<protein>
    <submittedName>
        <fullName evidence="14">ABC transporter BEA3</fullName>
    </submittedName>
</protein>
<keyword evidence="4 11" id="KW-0812">Transmembrane</keyword>
<dbReference type="InterPro" id="IPR039421">
    <property type="entry name" value="Type_1_exporter"/>
</dbReference>
<name>A0A7D8UUD1_9HELO</name>
<feature type="transmembrane region" description="Helical" evidence="11">
    <location>
        <begin position="669"/>
        <end position="693"/>
    </location>
</feature>
<evidence type="ECO:0000256" key="6">
    <source>
        <dbReference type="ARBA" id="ARBA00022741"/>
    </source>
</evidence>
<evidence type="ECO:0000256" key="8">
    <source>
        <dbReference type="ARBA" id="ARBA00022989"/>
    </source>
</evidence>
<dbReference type="AlphaFoldDB" id="A0A7D8UUD1"/>
<comment type="subcellular location">
    <subcellularLocation>
        <location evidence="1">Membrane</location>
        <topology evidence="1">Multi-pass membrane protein</topology>
    </subcellularLocation>
</comment>
<keyword evidence="9 11" id="KW-0472">Membrane</keyword>
<evidence type="ECO:0000256" key="11">
    <source>
        <dbReference type="SAM" id="Phobius"/>
    </source>
</evidence>
<dbReference type="PANTHER" id="PTHR43394">
    <property type="entry name" value="ATP-DEPENDENT PERMEASE MDL1, MITOCHONDRIAL"/>
    <property type="match status" value="1"/>
</dbReference>
<evidence type="ECO:0000256" key="2">
    <source>
        <dbReference type="ARBA" id="ARBA00007577"/>
    </source>
</evidence>
<dbReference type="InterPro" id="IPR027417">
    <property type="entry name" value="P-loop_NTPase"/>
</dbReference>
<feature type="domain" description="ABC transporter" evidence="12">
    <location>
        <begin position="354"/>
        <end position="599"/>
    </location>
</feature>
<organism evidence="14 15">
    <name type="scientific">Lachnellula cervina</name>
    <dbReference type="NCBI Taxonomy" id="1316786"/>
    <lineage>
        <taxon>Eukaryota</taxon>
        <taxon>Fungi</taxon>
        <taxon>Dikarya</taxon>
        <taxon>Ascomycota</taxon>
        <taxon>Pezizomycotina</taxon>
        <taxon>Leotiomycetes</taxon>
        <taxon>Helotiales</taxon>
        <taxon>Lachnaceae</taxon>
        <taxon>Lachnellula</taxon>
    </lineage>
</organism>
<dbReference type="SUPFAM" id="SSF90123">
    <property type="entry name" value="ABC transporter transmembrane region"/>
    <property type="match status" value="2"/>
</dbReference>
<dbReference type="InterPro" id="IPR011527">
    <property type="entry name" value="ABC1_TM_dom"/>
</dbReference>
<dbReference type="GO" id="GO:0005524">
    <property type="term" value="F:ATP binding"/>
    <property type="evidence" value="ECO:0007669"/>
    <property type="project" value="UniProtKB-KW"/>
</dbReference>
<dbReference type="InterPro" id="IPR017871">
    <property type="entry name" value="ABC_transporter-like_CS"/>
</dbReference>
<feature type="transmembrane region" description="Helical" evidence="11">
    <location>
        <begin position="79"/>
        <end position="102"/>
    </location>
</feature>
<evidence type="ECO:0000256" key="7">
    <source>
        <dbReference type="ARBA" id="ARBA00022840"/>
    </source>
</evidence>
<dbReference type="FunFam" id="3.40.50.300:FF:000967">
    <property type="entry name" value="ABC multidrug transporter mdr4"/>
    <property type="match status" value="1"/>
</dbReference>
<feature type="compositionally biased region" description="Basic and acidic residues" evidence="10">
    <location>
        <begin position="975"/>
        <end position="994"/>
    </location>
</feature>
<keyword evidence="5" id="KW-0677">Repeat</keyword>
<dbReference type="GO" id="GO:0016887">
    <property type="term" value="F:ATP hydrolysis activity"/>
    <property type="evidence" value="ECO:0007669"/>
    <property type="project" value="InterPro"/>
</dbReference>
<dbReference type="InterPro" id="IPR003439">
    <property type="entry name" value="ABC_transporter-like_ATP-bd"/>
</dbReference>
<feature type="region of interest" description="Disordered" evidence="10">
    <location>
        <begin position="974"/>
        <end position="994"/>
    </location>
</feature>
<dbReference type="SUPFAM" id="SSF52540">
    <property type="entry name" value="P-loop containing nucleoside triphosphate hydrolases"/>
    <property type="match status" value="2"/>
</dbReference>
<sequence>MGPPGLNVEGTTPDQETSSYSIQQKGKWKIDVFQLLGVVAAVGAGTAQPLMTLILGGLANEFNDPSDKARLKKKIDSEVLFFVYIFVGQWSLTCLYGVLLSVSAMRHSRNLRAAYLRSAICQDMGMISQGKAIDNMATNISIIEDALSEKLGIVMQAGSTIVVAVIIAFVHSWQLSLALLSTIILLFISNFSTAAIETRAERKIQEGDEEAAILAEECLGGIRLVMSCNAVSKMSAKYAALLRHMRTRRLRKSPILGLQFSISYFALLCSYGLAFWYGTKLLNESRIGSGGAIIIVIFSINQGTNGMRKILPFYSLLSKARAASNTLSKIINSKPAIDPLDPKGLRLVNLKGSITLRNIEFAYSSRSSSKVLNNLSVSFEAGKTAALIGTSGSGKSTVVGLLERWYDPSGGTVLIDEYDIKDLNVKSLRSNIRVVQQDVVLFNDTVFYNVACGLYGTSLEDLSENEKLELVKQSCMEVEAHAFIQGLPDGYNTRVGDRGNRLSGGQKQRIGIARAIISSPKILIFDEATSALDAESERSVELAIKKASIKRTTIIIAHKLSFIQQADKIVLLKNGNVLEEGTHQSLIASKGIYSRLLEAQELNGLSLKEEETPHQAEDFSEKITSARNLGATRSELKLDTENPETRMVPLLQMSLLQCLYSLFKENHTLGWLFIVLVPISVLAGAIYPTQAILFGNTVSGFGMTDDIQTHENFWSLMWLLVAVGAFVAFLAMGIISSTMSSIAKCHYQAAYFDAMLRQSPQFFDEGNFTSGALVASLSLLTSQIQSLLNVLGFLFVAIVSIISCSILALAAQWRLALVGLSGGMPIIMFAGYLRFRSGARKSRSLSEPLLNSAQYASEVIGAVRTVASLTMEEEVCHELDRKMIKAVPQFYRHILTTMPLFAFSESGHFLGLALIFWYGGNLLANGEVTSTQLWIIYLAVLAGGQSAGEIFANSNSIFQAKLAINTITEYTRSAKNRETDQESSQLEKDEEKEKGPFNSIEFRGVGFSYPNAPHHRVLENINISVSSGQSLAIVGPSGSGKSTIIALLEKFYKASSGSINIGPYELDTLDSVKYRNIVSLVSQDMVLFQGTIRENILLGALGAETDDERLESAAKAANIHDFIASLPEGYSTQCGNKGMLFSGGQRQRIAIARALVRRPTILLLDEATSALDSLSEIEVLEALKTIKRETITITVAHRLATIKDADLILVLVKGSIIERGVHTKLLENKGAYWKMCIAQALDRGL</sequence>
<evidence type="ECO:0000256" key="1">
    <source>
        <dbReference type="ARBA" id="ARBA00004141"/>
    </source>
</evidence>
<dbReference type="Pfam" id="PF00005">
    <property type="entry name" value="ABC_tran"/>
    <property type="match status" value="2"/>
</dbReference>
<feature type="domain" description="ABC transporter" evidence="12">
    <location>
        <begin position="1000"/>
        <end position="1238"/>
    </location>
</feature>
<dbReference type="SMART" id="SM00382">
    <property type="entry name" value="AAA"/>
    <property type="match status" value="2"/>
</dbReference>
<dbReference type="Proteomes" id="UP000481288">
    <property type="component" value="Unassembled WGS sequence"/>
</dbReference>
<dbReference type="GO" id="GO:0015421">
    <property type="term" value="F:ABC-type oligopeptide transporter activity"/>
    <property type="evidence" value="ECO:0007669"/>
    <property type="project" value="TreeGrafter"/>
</dbReference>
<dbReference type="CDD" id="cd18577">
    <property type="entry name" value="ABC_6TM_Pgp_ABCB1_D1_like"/>
    <property type="match status" value="1"/>
</dbReference>
<evidence type="ECO:0000256" key="10">
    <source>
        <dbReference type="SAM" id="MobiDB-lite"/>
    </source>
</evidence>
<dbReference type="FunFam" id="3.40.50.300:FF:000913">
    <property type="entry name" value="ABC multidrug transporter SitT"/>
    <property type="match status" value="1"/>
</dbReference>
<dbReference type="CDD" id="cd18578">
    <property type="entry name" value="ABC_6TM_Pgp_ABCB1_D2_like"/>
    <property type="match status" value="1"/>
</dbReference>
<dbReference type="GO" id="GO:0090374">
    <property type="term" value="P:oligopeptide export from mitochondrion"/>
    <property type="evidence" value="ECO:0007669"/>
    <property type="project" value="TreeGrafter"/>
</dbReference>
<dbReference type="Gene3D" id="1.20.1560.10">
    <property type="entry name" value="ABC transporter type 1, transmembrane domain"/>
    <property type="match status" value="1"/>
</dbReference>
<evidence type="ECO:0000259" key="12">
    <source>
        <dbReference type="PROSITE" id="PS50893"/>
    </source>
</evidence>
<feature type="transmembrane region" description="Helical" evidence="11">
    <location>
        <begin position="900"/>
        <end position="919"/>
    </location>
</feature>
<reference evidence="14 15" key="1">
    <citation type="submission" date="2018-05" db="EMBL/GenBank/DDBJ databases">
        <title>Whole genome sequencing for identification of molecular markers to develop diagnostic detection tools for the regulated plant pathogen Lachnellula willkommii.</title>
        <authorList>
            <person name="Giroux E."/>
            <person name="Bilodeau G."/>
        </authorList>
    </citation>
    <scope>NUCLEOTIDE SEQUENCE [LARGE SCALE GENOMIC DNA]</scope>
    <source>
        <strain evidence="14 15">CBS 625.97</strain>
    </source>
</reference>
<keyword evidence="3" id="KW-0813">Transport</keyword>
<dbReference type="PANTHER" id="PTHR43394:SF11">
    <property type="entry name" value="ATP-BINDING CASSETTE TRANSPORTER"/>
    <property type="match status" value="1"/>
</dbReference>
<evidence type="ECO:0000256" key="9">
    <source>
        <dbReference type="ARBA" id="ARBA00023136"/>
    </source>
</evidence>
<evidence type="ECO:0000256" key="3">
    <source>
        <dbReference type="ARBA" id="ARBA00022448"/>
    </source>
</evidence>
<keyword evidence="7" id="KW-0067">ATP-binding</keyword>
<evidence type="ECO:0000259" key="13">
    <source>
        <dbReference type="PROSITE" id="PS50929"/>
    </source>
</evidence>
<feature type="transmembrane region" description="Helical" evidence="11">
    <location>
        <begin position="815"/>
        <end position="835"/>
    </location>
</feature>
<keyword evidence="15" id="KW-1185">Reference proteome</keyword>
<keyword evidence="8 11" id="KW-1133">Transmembrane helix</keyword>
<dbReference type="InterPro" id="IPR003593">
    <property type="entry name" value="AAA+_ATPase"/>
</dbReference>
<feature type="domain" description="ABC transmembrane type-1" evidence="13">
    <location>
        <begin position="35"/>
        <end position="319"/>
    </location>
</feature>
<feature type="transmembrane region" description="Helical" evidence="11">
    <location>
        <begin position="787"/>
        <end position="809"/>
    </location>
</feature>
<feature type="transmembrane region" description="Helical" evidence="11">
    <location>
        <begin position="713"/>
        <end position="735"/>
    </location>
</feature>
<feature type="transmembrane region" description="Helical" evidence="11">
    <location>
        <begin position="177"/>
        <end position="196"/>
    </location>
</feature>
<dbReference type="OrthoDB" id="6500128at2759"/>
<evidence type="ECO:0000256" key="4">
    <source>
        <dbReference type="ARBA" id="ARBA00022692"/>
    </source>
</evidence>
<gene>
    <name evidence="14" type="primary">BEA3_1</name>
    <name evidence="14" type="ORF">LCER1_G001666</name>
</gene>
<dbReference type="InterPro" id="IPR036640">
    <property type="entry name" value="ABC1_TM_sf"/>
</dbReference>
<proteinExistence type="inferred from homology"/>
<dbReference type="PROSITE" id="PS50929">
    <property type="entry name" value="ABC_TM1F"/>
    <property type="match status" value="2"/>
</dbReference>
<accession>A0A7D8UUD1</accession>
<feature type="transmembrane region" description="Helical" evidence="11">
    <location>
        <begin position="151"/>
        <end position="171"/>
    </location>
</feature>
<dbReference type="Pfam" id="PF00664">
    <property type="entry name" value="ABC_membrane"/>
    <property type="match status" value="2"/>
</dbReference>
<feature type="transmembrane region" description="Helical" evidence="11">
    <location>
        <begin position="285"/>
        <end position="301"/>
    </location>
</feature>
<comment type="caution">
    <text evidence="14">The sequence shown here is derived from an EMBL/GenBank/DDBJ whole genome shotgun (WGS) entry which is preliminary data.</text>
</comment>
<feature type="transmembrane region" description="Helical" evidence="11">
    <location>
        <begin position="255"/>
        <end position="279"/>
    </location>
</feature>
<keyword evidence="6" id="KW-0547">Nucleotide-binding</keyword>
<dbReference type="GO" id="GO:0005743">
    <property type="term" value="C:mitochondrial inner membrane"/>
    <property type="evidence" value="ECO:0007669"/>
    <property type="project" value="TreeGrafter"/>
</dbReference>
<feature type="domain" description="ABC transmembrane type-1" evidence="13">
    <location>
        <begin position="674"/>
        <end position="959"/>
    </location>
</feature>